<keyword evidence="9" id="KW-0472">Membrane</keyword>
<gene>
    <name evidence="13" type="primary">TGB3</name>
</gene>
<dbReference type="GO" id="GO:0044167">
    <property type="term" value="C:host cell endoplasmic reticulum membrane"/>
    <property type="evidence" value="ECO:0007669"/>
    <property type="project" value="UniProtKB-SubCell"/>
</dbReference>
<evidence type="ECO:0000256" key="1">
    <source>
        <dbReference type="ARBA" id="ARBA00004625"/>
    </source>
</evidence>
<dbReference type="GO" id="GO:0046740">
    <property type="term" value="P:transport of virus in host, cell to cell"/>
    <property type="evidence" value="ECO:0007669"/>
    <property type="project" value="UniProtKB-KW"/>
</dbReference>
<reference evidence="13" key="1">
    <citation type="journal article" date="2011" name="Virus Genes">
        <title>The complete nucleotide sequence of Alternanthera mosaic virus infecting Portulaca grandiflora represents a new strain distinct from phlox isolates.</title>
        <authorList>
            <person name="Ivanov P.A."/>
            <person name="Mukhamedzhanova A.A."/>
            <person name="Smirnov A.A."/>
            <person name="Rodionova N.P."/>
            <person name="Karpova O.V."/>
            <person name="Atabekov J.G."/>
        </authorList>
    </citation>
    <scope>NUCLEOTIDE SEQUENCE</scope>
    <source>
        <strain evidence="13">MU</strain>
    </source>
</reference>
<evidence type="ECO:0000313" key="13">
    <source>
        <dbReference type="EMBL" id="ACO35596.1"/>
    </source>
</evidence>
<sequence length="63" mass="6396">MPYLVEAAIAVLACIGVLAALRPGSHPCTILLTGHSATISGDCGPVAPETIRALGEHLTGLKF</sequence>
<accession>C1KFW3</accession>
<keyword evidence="6" id="KW-1043">Host membrane</keyword>
<evidence type="ECO:0000256" key="11">
    <source>
        <dbReference type="ARBA" id="ARBA00025270"/>
    </source>
</evidence>
<comment type="subcellular location">
    <subcellularLocation>
        <location evidence="1">Host endoplasmic reticulum membrane</location>
    </subcellularLocation>
</comment>
<keyword evidence="4" id="KW-0813">Transport</keyword>
<keyword evidence="5" id="KW-0812">Transmembrane</keyword>
<proteinExistence type="inferred from homology"/>
<evidence type="ECO:0000256" key="4">
    <source>
        <dbReference type="ARBA" id="ARBA00022448"/>
    </source>
</evidence>
<dbReference type="Pfam" id="PF02495">
    <property type="entry name" value="TGBp3"/>
    <property type="match status" value="1"/>
</dbReference>
<evidence type="ECO:0000256" key="3">
    <source>
        <dbReference type="ARBA" id="ARBA00013812"/>
    </source>
</evidence>
<evidence type="ECO:0000256" key="9">
    <source>
        <dbReference type="ARBA" id="ARBA00023136"/>
    </source>
</evidence>
<evidence type="ECO:0000256" key="7">
    <source>
        <dbReference type="ARBA" id="ARBA00022989"/>
    </source>
</evidence>
<evidence type="ECO:0000256" key="6">
    <source>
        <dbReference type="ARBA" id="ARBA00022870"/>
    </source>
</evidence>
<keyword evidence="7" id="KW-1133">Transmembrane helix</keyword>
<name>C1KFW3_9VIRU</name>
<evidence type="ECO:0000256" key="10">
    <source>
        <dbReference type="ARBA" id="ARBA00023184"/>
    </source>
</evidence>
<evidence type="ECO:0000256" key="12">
    <source>
        <dbReference type="ARBA" id="ARBA00033148"/>
    </source>
</evidence>
<evidence type="ECO:0000256" key="5">
    <source>
        <dbReference type="ARBA" id="ARBA00022692"/>
    </source>
</evidence>
<comment type="similarity">
    <text evidence="2">Belongs to the Tymovirales TGBp3 protein family.</text>
</comment>
<keyword evidence="10" id="KW-1038">Host endoplasmic reticulum</keyword>
<comment type="function">
    <text evidence="11">Plays a role in viral cell-to-cell propagation, by facilitating genome transport to neighboring plant cells through plasmosdesmata. May induce the formation of granular vesicles derived from the Endoplasmic reticulum, which align on actin filaments.</text>
</comment>
<evidence type="ECO:0000256" key="8">
    <source>
        <dbReference type="ARBA" id="ARBA00023031"/>
    </source>
</evidence>
<evidence type="ECO:0000256" key="2">
    <source>
        <dbReference type="ARBA" id="ARBA00010355"/>
    </source>
</evidence>
<protein>
    <recommendedName>
        <fullName evidence="3">Movement protein TGBp3</fullName>
    </recommendedName>
    <alternativeName>
        <fullName evidence="12">Triple gene block 3 protein</fullName>
    </alternativeName>
</protein>
<organism evidence="13">
    <name type="scientific">Potexvirus alternantherae</name>
    <dbReference type="NCBI Taxonomy" id="85454"/>
    <lineage>
        <taxon>Viruses</taxon>
        <taxon>Riboviria</taxon>
        <taxon>Orthornavirae</taxon>
        <taxon>Kitrinoviricota</taxon>
        <taxon>Alsuviricetes</taxon>
        <taxon>Tymovirales</taxon>
        <taxon>Alphaflexiviridae</taxon>
        <taxon>Potexvirus</taxon>
    </lineage>
</organism>
<dbReference type="InterPro" id="IPR003411">
    <property type="entry name" value="TGBp3"/>
</dbReference>
<keyword evidence="8" id="KW-0916">Viral movement protein</keyword>
<dbReference type="EMBL" id="FJ822136">
    <property type="protein sequence ID" value="ACO35596.1"/>
    <property type="molecule type" value="Genomic_RNA"/>
</dbReference>